<dbReference type="Pfam" id="PF07978">
    <property type="entry name" value="NIPSNAP"/>
    <property type="match status" value="2"/>
</dbReference>
<dbReference type="InterPro" id="IPR051557">
    <property type="entry name" value="NipSnap_domain"/>
</dbReference>
<dbReference type="PANTHER" id="PTHR21017">
    <property type="entry name" value="NIPSNAP-RELATED"/>
    <property type="match status" value="1"/>
</dbReference>
<evidence type="ECO:0000313" key="3">
    <source>
        <dbReference type="EMBL" id="RWU18997.1"/>
    </source>
</evidence>
<dbReference type="AlphaFoldDB" id="A0A443ZJK5"/>
<dbReference type="EMBL" id="QJRG01000048">
    <property type="protein sequence ID" value="RWU18997.1"/>
    <property type="molecule type" value="Genomic_DNA"/>
</dbReference>
<protein>
    <submittedName>
        <fullName evidence="3">NIPSNAP family protein</fullName>
    </submittedName>
</protein>
<dbReference type="InterPro" id="IPR012577">
    <property type="entry name" value="NIPSNAP"/>
</dbReference>
<dbReference type="PANTHER" id="PTHR21017:SF17">
    <property type="entry name" value="PROTEIN NIPSNAP"/>
    <property type="match status" value="1"/>
</dbReference>
<comment type="similarity">
    <text evidence="1">Belongs to the NipSnap family.</text>
</comment>
<organism evidence="3 4">
    <name type="scientific">Pseudomonas alkylphenolica</name>
    <dbReference type="NCBI Taxonomy" id="237609"/>
    <lineage>
        <taxon>Bacteria</taxon>
        <taxon>Pseudomonadati</taxon>
        <taxon>Pseudomonadota</taxon>
        <taxon>Gammaproteobacteria</taxon>
        <taxon>Pseudomonadales</taxon>
        <taxon>Pseudomonadaceae</taxon>
        <taxon>Pseudomonas</taxon>
    </lineage>
</organism>
<name>A0A443ZJK5_9PSED</name>
<comment type="caution">
    <text evidence="3">The sequence shown here is derived from an EMBL/GenBank/DDBJ whole genome shotgun (WGS) entry which is preliminary data.</text>
</comment>
<evidence type="ECO:0000313" key="4">
    <source>
        <dbReference type="Proteomes" id="UP000288983"/>
    </source>
</evidence>
<sequence>MSHQLFELIRLTLRVRTVPHALPRLQAALSEALEGVELVGCWVSEIGPQNTIAVMRSFASSEIRDAERQRLLLAADGLRIGEYLLHQHIDDYCLFPFLQPLPPGPHGPFYELREYNLVPSGLEPTLEGWKKAVGPRTDEAYSQVYAAFYATSGRVPRYLHIWPYASLEQRLDVRTRAVKDGVWPPENSAPQLQEMNSVAYLPAAFSPLS</sequence>
<dbReference type="Gene3D" id="3.30.70.100">
    <property type="match status" value="2"/>
</dbReference>
<dbReference type="OrthoDB" id="6182832at2"/>
<feature type="domain" description="NIPSNAP" evidence="2">
    <location>
        <begin position="110"/>
        <end position="207"/>
    </location>
</feature>
<evidence type="ECO:0000259" key="2">
    <source>
        <dbReference type="Pfam" id="PF07978"/>
    </source>
</evidence>
<dbReference type="SUPFAM" id="SSF54909">
    <property type="entry name" value="Dimeric alpha+beta barrel"/>
    <property type="match status" value="2"/>
</dbReference>
<dbReference type="Proteomes" id="UP000288983">
    <property type="component" value="Unassembled WGS sequence"/>
</dbReference>
<gene>
    <name evidence="3" type="ORF">DM813_22015</name>
</gene>
<evidence type="ECO:0000256" key="1">
    <source>
        <dbReference type="ARBA" id="ARBA00005291"/>
    </source>
</evidence>
<proteinExistence type="inferred from homology"/>
<feature type="domain" description="NIPSNAP" evidence="2">
    <location>
        <begin position="6"/>
        <end position="72"/>
    </location>
</feature>
<dbReference type="InterPro" id="IPR011008">
    <property type="entry name" value="Dimeric_a/b-barrel"/>
</dbReference>
<accession>A0A443ZJK5</accession>
<dbReference type="RefSeq" id="WP_128325481.1">
    <property type="nucleotide sequence ID" value="NZ_QJRG01000048.1"/>
</dbReference>
<reference evidence="3 4" key="1">
    <citation type="submission" date="2018-06" db="EMBL/GenBank/DDBJ databases">
        <title>Bacteria isolated from soil of Wuhan.</title>
        <authorList>
            <person name="Wei X."/>
            <person name="Chunhua H."/>
        </authorList>
    </citation>
    <scope>NUCLEOTIDE SEQUENCE [LARGE SCALE GENOMIC DNA]</scope>
    <source>
        <strain evidence="4">xwS2</strain>
    </source>
</reference>